<dbReference type="PANTHER" id="PTHR47615:SF1">
    <property type="entry name" value="COILED-COIL DOMAIN-CONTAINING PROTEIN 158"/>
    <property type="match status" value="1"/>
</dbReference>
<name>A0A673CEU9_9TELE</name>
<keyword evidence="1" id="KW-0175">Coiled coil</keyword>
<dbReference type="Proteomes" id="UP000472271">
    <property type="component" value="Chromosome 9"/>
</dbReference>
<feature type="coiled-coil region" evidence="1">
    <location>
        <begin position="108"/>
        <end position="286"/>
    </location>
</feature>
<accession>A0A673CEU9</accession>
<dbReference type="InterPro" id="IPR031809">
    <property type="entry name" value="CCDC158"/>
</dbReference>
<evidence type="ECO:0000313" key="3">
    <source>
        <dbReference type="Proteomes" id="UP000472271"/>
    </source>
</evidence>
<evidence type="ECO:0000313" key="2">
    <source>
        <dbReference type="Ensembl" id="ENSSORP00005050628.1"/>
    </source>
</evidence>
<feature type="coiled-coil region" evidence="1">
    <location>
        <begin position="8"/>
        <end position="42"/>
    </location>
</feature>
<reference evidence="2" key="2">
    <citation type="submission" date="2025-08" db="UniProtKB">
        <authorList>
            <consortium name="Ensembl"/>
        </authorList>
    </citation>
    <scope>IDENTIFICATION</scope>
</reference>
<reference evidence="2" key="1">
    <citation type="submission" date="2019-06" db="EMBL/GenBank/DDBJ databases">
        <authorList>
            <consortium name="Wellcome Sanger Institute Data Sharing"/>
        </authorList>
    </citation>
    <scope>NUCLEOTIDE SEQUENCE [LARGE SCALE GENOMIC DNA]</scope>
</reference>
<organism evidence="2 3">
    <name type="scientific">Sphaeramia orbicularis</name>
    <name type="common">orbiculate cardinalfish</name>
    <dbReference type="NCBI Taxonomy" id="375764"/>
    <lineage>
        <taxon>Eukaryota</taxon>
        <taxon>Metazoa</taxon>
        <taxon>Chordata</taxon>
        <taxon>Craniata</taxon>
        <taxon>Vertebrata</taxon>
        <taxon>Euteleostomi</taxon>
        <taxon>Actinopterygii</taxon>
        <taxon>Neopterygii</taxon>
        <taxon>Teleostei</taxon>
        <taxon>Neoteleostei</taxon>
        <taxon>Acanthomorphata</taxon>
        <taxon>Gobiaria</taxon>
        <taxon>Kurtiformes</taxon>
        <taxon>Apogonoidei</taxon>
        <taxon>Apogonidae</taxon>
        <taxon>Apogoninae</taxon>
        <taxon>Sphaeramia</taxon>
    </lineage>
</organism>
<dbReference type="PANTHER" id="PTHR47615">
    <property type="entry name" value="COILED-COIL DOMAIN-CONTAINING PROTEIN 158"/>
    <property type="match status" value="1"/>
</dbReference>
<evidence type="ECO:0008006" key="4">
    <source>
        <dbReference type="Google" id="ProtNLM"/>
    </source>
</evidence>
<keyword evidence="3" id="KW-1185">Reference proteome</keyword>
<reference evidence="2" key="3">
    <citation type="submission" date="2025-09" db="UniProtKB">
        <authorList>
            <consortium name="Ensembl"/>
        </authorList>
    </citation>
    <scope>IDENTIFICATION</scope>
</reference>
<dbReference type="Ensembl" id="ENSSORT00005051843.1">
    <property type="protein sequence ID" value="ENSSORP00005050628.1"/>
    <property type="gene ID" value="ENSSORG00005022944.1"/>
</dbReference>
<dbReference type="Pfam" id="PF15921">
    <property type="entry name" value="CCDC158"/>
    <property type="match status" value="1"/>
</dbReference>
<sequence>MEKMLCLLEELQVTKRSGEQRLQKTEDEALVLNKKVETLEKILKDYYAEFSREKQSEHNGVNSLNTDTVPRHLSTSAGHHNDEGDKIHKKNILQKEHLVEECIGVNKQERMENLIASLGQEMAMLTEKLSSTKTNSVGLSVKLELLKKLAERQIILHQDQVSELESTISSQKDKVGCLEQQLTHVQSQLVDAKRKEERLQNHIQELQSQVSQVKRCKQQQCELQEEVKALRGQLEEAQEQLCRAGEEKTCLQALLEERAQEGRKSQELLEEKKVELQLRQQEAQQHVACLDEARSQCHKLHAERDTLCMQLNDGEKMIEILRLQLESSSQMTAQHVHTIDSLHRENSLLSNQLNQHKLEILQLTAEIDQHKSSLATAEHERHRLQVSVAEQTHRIQEETLEKRQLTTQLEVQRLQLLTLTKEHKELQRLHSCKDDEHKGVVLKLQSHLKNLQGELDRVRSTLRTLEGADGHGFEVALGMQKEITARRKQIDFLQGRIQHLEETTDRLSQEKLYQKLENQHQLDELTSLREEKKQLSTALEALHSKDKQLKERISELKAILHQVVFKFTLYLTQYFTCK</sequence>
<feature type="coiled-coil region" evidence="1">
    <location>
        <begin position="339"/>
        <end position="559"/>
    </location>
</feature>
<dbReference type="InParanoid" id="A0A673CEU9"/>
<dbReference type="AlphaFoldDB" id="A0A673CEU9"/>
<protein>
    <recommendedName>
        <fullName evidence="4">Coiled-coil domain containing 158</fullName>
    </recommendedName>
</protein>
<proteinExistence type="predicted"/>
<evidence type="ECO:0000256" key="1">
    <source>
        <dbReference type="SAM" id="Coils"/>
    </source>
</evidence>